<dbReference type="RefSeq" id="WP_259311190.1">
    <property type="nucleotide sequence ID" value="NZ_CP087164.1"/>
</dbReference>
<evidence type="ECO:0000313" key="3">
    <source>
        <dbReference type="EMBL" id="UGS37127.1"/>
    </source>
</evidence>
<evidence type="ECO:0000313" key="4">
    <source>
        <dbReference type="Proteomes" id="UP001162834"/>
    </source>
</evidence>
<sequence>MILKFTRTWLPAIVVAAGVILWLIDPSVDTAEGAAGIIGAGLSIWLLNVLFRIGVKGDAERDAELEARDYFDRHGHWPDQAPKQPADPSGDGGNGPAKPGSPHRDARTAPRARRPRD</sequence>
<evidence type="ECO:0000256" key="2">
    <source>
        <dbReference type="SAM" id="Phobius"/>
    </source>
</evidence>
<gene>
    <name evidence="3" type="ORF">DSM104329_03541</name>
</gene>
<keyword evidence="2" id="KW-0812">Transmembrane</keyword>
<organism evidence="3 4">
    <name type="scientific">Capillimicrobium parvum</name>
    <dbReference type="NCBI Taxonomy" id="2884022"/>
    <lineage>
        <taxon>Bacteria</taxon>
        <taxon>Bacillati</taxon>
        <taxon>Actinomycetota</taxon>
        <taxon>Thermoleophilia</taxon>
        <taxon>Solirubrobacterales</taxon>
        <taxon>Capillimicrobiaceae</taxon>
        <taxon>Capillimicrobium</taxon>
    </lineage>
</organism>
<feature type="transmembrane region" description="Helical" evidence="2">
    <location>
        <begin position="7"/>
        <end position="24"/>
    </location>
</feature>
<dbReference type="EMBL" id="CP087164">
    <property type="protein sequence ID" value="UGS37127.1"/>
    <property type="molecule type" value="Genomic_DNA"/>
</dbReference>
<name>A0A9E6XYW9_9ACTN</name>
<proteinExistence type="predicted"/>
<reference evidence="3" key="1">
    <citation type="journal article" date="2022" name="Int. J. Syst. Evol. Microbiol.">
        <title>Pseudomonas aegrilactucae sp. nov. and Pseudomonas morbosilactucae sp. nov., pathogens causing bacterial rot of lettuce in Japan.</title>
        <authorList>
            <person name="Sawada H."/>
            <person name="Fujikawa T."/>
            <person name="Satou M."/>
        </authorList>
    </citation>
    <scope>NUCLEOTIDE SEQUENCE</scope>
    <source>
        <strain evidence="3">0166_1</strain>
    </source>
</reference>
<feature type="transmembrane region" description="Helical" evidence="2">
    <location>
        <begin position="30"/>
        <end position="51"/>
    </location>
</feature>
<evidence type="ECO:0000256" key="1">
    <source>
        <dbReference type="SAM" id="MobiDB-lite"/>
    </source>
</evidence>
<keyword evidence="2" id="KW-0472">Membrane</keyword>
<feature type="region of interest" description="Disordered" evidence="1">
    <location>
        <begin position="70"/>
        <end position="117"/>
    </location>
</feature>
<dbReference type="AlphaFoldDB" id="A0A9E6XYW9"/>
<dbReference type="Proteomes" id="UP001162834">
    <property type="component" value="Chromosome"/>
</dbReference>
<protein>
    <submittedName>
        <fullName evidence="3">Uncharacterized protein</fullName>
    </submittedName>
</protein>
<keyword evidence="2" id="KW-1133">Transmembrane helix</keyword>
<dbReference type="KEGG" id="sbae:DSM104329_03541"/>
<accession>A0A9E6XYW9</accession>
<keyword evidence="4" id="KW-1185">Reference proteome</keyword>